<evidence type="ECO:0000256" key="6">
    <source>
        <dbReference type="ARBA" id="ARBA00023136"/>
    </source>
</evidence>
<dbReference type="GO" id="GO:0005794">
    <property type="term" value="C:Golgi apparatus"/>
    <property type="evidence" value="ECO:0007669"/>
    <property type="project" value="TreeGrafter"/>
</dbReference>
<dbReference type="Gene3D" id="1.10.3080.10">
    <property type="entry name" value="Clc chloride channel"/>
    <property type="match status" value="1"/>
</dbReference>
<dbReference type="InterPro" id="IPR001807">
    <property type="entry name" value="ClC"/>
</dbReference>
<evidence type="ECO:0000256" key="8">
    <source>
        <dbReference type="SAM" id="Phobius"/>
    </source>
</evidence>
<evidence type="ECO:0000256" key="5">
    <source>
        <dbReference type="ARBA" id="ARBA00023065"/>
    </source>
</evidence>
<feature type="transmembrane region" description="Helical" evidence="8">
    <location>
        <begin position="169"/>
        <end position="193"/>
    </location>
</feature>
<dbReference type="GO" id="GO:0005769">
    <property type="term" value="C:early endosome"/>
    <property type="evidence" value="ECO:0007669"/>
    <property type="project" value="TreeGrafter"/>
</dbReference>
<keyword evidence="2" id="KW-0813">Transport</keyword>
<evidence type="ECO:0000256" key="4">
    <source>
        <dbReference type="ARBA" id="ARBA00022989"/>
    </source>
</evidence>
<keyword evidence="4 8" id="KW-1133">Transmembrane helix</keyword>
<protein>
    <recommendedName>
        <fullName evidence="11">Chloride channel protein</fullName>
    </recommendedName>
</protein>
<evidence type="ECO:0000256" key="3">
    <source>
        <dbReference type="ARBA" id="ARBA00022692"/>
    </source>
</evidence>
<dbReference type="GO" id="GO:0005783">
    <property type="term" value="C:endoplasmic reticulum"/>
    <property type="evidence" value="ECO:0007669"/>
    <property type="project" value="TreeGrafter"/>
</dbReference>
<dbReference type="Proteomes" id="UP000054564">
    <property type="component" value="Unassembled WGS sequence"/>
</dbReference>
<evidence type="ECO:0008006" key="11">
    <source>
        <dbReference type="Google" id="ProtNLM"/>
    </source>
</evidence>
<keyword evidence="10" id="KW-1185">Reference proteome</keyword>
<dbReference type="GO" id="GO:0005247">
    <property type="term" value="F:voltage-gated chloride channel activity"/>
    <property type="evidence" value="ECO:0007669"/>
    <property type="project" value="TreeGrafter"/>
</dbReference>
<evidence type="ECO:0000256" key="1">
    <source>
        <dbReference type="ARBA" id="ARBA00004141"/>
    </source>
</evidence>
<keyword evidence="6 8" id="KW-0472">Membrane</keyword>
<keyword evidence="3 8" id="KW-0812">Transmembrane</keyword>
<keyword evidence="7" id="KW-0868">Chloride</keyword>
<dbReference type="AlphaFoldDB" id="A0A0L0UVL2"/>
<dbReference type="GO" id="GO:0006878">
    <property type="term" value="P:intracellular copper ion homeostasis"/>
    <property type="evidence" value="ECO:0007669"/>
    <property type="project" value="TreeGrafter"/>
</dbReference>
<organism evidence="9 10">
    <name type="scientific">Puccinia striiformis f. sp. tritici PST-78</name>
    <dbReference type="NCBI Taxonomy" id="1165861"/>
    <lineage>
        <taxon>Eukaryota</taxon>
        <taxon>Fungi</taxon>
        <taxon>Dikarya</taxon>
        <taxon>Basidiomycota</taxon>
        <taxon>Pucciniomycotina</taxon>
        <taxon>Pucciniomycetes</taxon>
        <taxon>Pucciniales</taxon>
        <taxon>Pucciniaceae</taxon>
        <taxon>Puccinia</taxon>
    </lineage>
</organism>
<comment type="caution">
    <text evidence="9">The sequence shown here is derived from an EMBL/GenBank/DDBJ whole genome shotgun (WGS) entry which is preliminary data.</text>
</comment>
<dbReference type="EMBL" id="AJIL01000220">
    <property type="protein sequence ID" value="KNE91082.1"/>
    <property type="molecule type" value="Genomic_DNA"/>
</dbReference>
<keyword evidence="5" id="KW-0406">Ion transport</keyword>
<dbReference type="PANTHER" id="PTHR45711:SF9">
    <property type="entry name" value="ANION_PROTON EXCHANGE TRANSPORTER GEF1"/>
    <property type="match status" value="1"/>
</dbReference>
<sequence>MAIDACNSGVDGCPRLQLRREWPSTPFLAWMQRFRGVDLARPNIKSLIYTICSIYSDLFLLNFGSGISKIKCVLSGFDKPGFRSFKTLFIKPITLPLVIASGLSIGKEGPSVHMAASMLFVLAGQFQRFSSRRLKMRELITAASAAGVAIAFGSPVGGVLFAFEISTFSLYYLSFFFLGTRVASGSAAVLLVVKFQHFFSMSQTFKQN</sequence>
<evidence type="ECO:0000256" key="2">
    <source>
        <dbReference type="ARBA" id="ARBA00022448"/>
    </source>
</evidence>
<dbReference type="GO" id="GO:0005886">
    <property type="term" value="C:plasma membrane"/>
    <property type="evidence" value="ECO:0007669"/>
    <property type="project" value="TreeGrafter"/>
</dbReference>
<dbReference type="InterPro" id="IPR014743">
    <property type="entry name" value="Cl-channel_core"/>
</dbReference>
<reference evidence="10" key="1">
    <citation type="submission" date="2014-03" db="EMBL/GenBank/DDBJ databases">
        <title>The Genome Sequence of Puccinia striiformis f. sp. tritici PST-78.</title>
        <authorList>
            <consortium name="The Broad Institute Genome Sequencing Platform"/>
            <person name="Cuomo C."/>
            <person name="Hulbert S."/>
            <person name="Chen X."/>
            <person name="Walker B."/>
            <person name="Young S.K."/>
            <person name="Zeng Q."/>
            <person name="Gargeya S."/>
            <person name="Fitzgerald M."/>
            <person name="Haas B."/>
            <person name="Abouelleil A."/>
            <person name="Alvarado L."/>
            <person name="Arachchi H.M."/>
            <person name="Berlin A.M."/>
            <person name="Chapman S.B."/>
            <person name="Goldberg J."/>
            <person name="Griggs A."/>
            <person name="Gujja S."/>
            <person name="Hansen M."/>
            <person name="Howarth C."/>
            <person name="Imamovic A."/>
            <person name="Larimer J."/>
            <person name="McCowan C."/>
            <person name="Montmayeur A."/>
            <person name="Murphy C."/>
            <person name="Neiman D."/>
            <person name="Pearson M."/>
            <person name="Priest M."/>
            <person name="Roberts A."/>
            <person name="Saif S."/>
            <person name="Shea T."/>
            <person name="Sisk P."/>
            <person name="Sykes S."/>
            <person name="Wortman J."/>
            <person name="Nusbaum C."/>
            <person name="Birren B."/>
        </authorList>
    </citation>
    <scope>NUCLEOTIDE SEQUENCE [LARGE SCALE GENOMIC DNA]</scope>
    <source>
        <strain evidence="10">race PST-78</strain>
    </source>
</reference>
<dbReference type="PANTHER" id="PTHR45711">
    <property type="entry name" value="CHLORIDE CHANNEL PROTEIN"/>
    <property type="match status" value="1"/>
</dbReference>
<dbReference type="STRING" id="1165861.A0A0L0UVL2"/>
<comment type="subcellular location">
    <subcellularLocation>
        <location evidence="1">Membrane</location>
        <topology evidence="1">Multi-pass membrane protein</topology>
    </subcellularLocation>
</comment>
<evidence type="ECO:0000313" key="10">
    <source>
        <dbReference type="Proteomes" id="UP000054564"/>
    </source>
</evidence>
<dbReference type="GO" id="GO:0006879">
    <property type="term" value="P:intracellular iron ion homeostasis"/>
    <property type="evidence" value="ECO:0007669"/>
    <property type="project" value="TreeGrafter"/>
</dbReference>
<feature type="transmembrane region" description="Helical" evidence="8">
    <location>
        <begin position="139"/>
        <end position="163"/>
    </location>
</feature>
<dbReference type="Pfam" id="PF00654">
    <property type="entry name" value="Voltage_CLC"/>
    <property type="match status" value="1"/>
</dbReference>
<dbReference type="GO" id="GO:0000324">
    <property type="term" value="C:fungal-type vacuole"/>
    <property type="evidence" value="ECO:0007669"/>
    <property type="project" value="TreeGrafter"/>
</dbReference>
<dbReference type="SUPFAM" id="SSF81340">
    <property type="entry name" value="Clc chloride channel"/>
    <property type="match status" value="1"/>
</dbReference>
<evidence type="ECO:0000256" key="7">
    <source>
        <dbReference type="ARBA" id="ARBA00023214"/>
    </source>
</evidence>
<accession>A0A0L0UVL2</accession>
<dbReference type="PRINTS" id="PR00762">
    <property type="entry name" value="CLCHANNEL"/>
</dbReference>
<name>A0A0L0UVL2_9BASI</name>
<gene>
    <name evidence="9" type="ORF">PSTG_15478</name>
</gene>
<evidence type="ECO:0000313" key="9">
    <source>
        <dbReference type="EMBL" id="KNE91082.1"/>
    </source>
</evidence>
<proteinExistence type="predicted"/>